<sequence length="123" mass="14353">MTEGVQHRRAETAERYEVFHTDCLARDVVDHVTSRWGIWVLISLRSNSLRFYELRESIQGISEKMLAQTLRALVQDGLIWREVEPTTPPQVTYGLTEFGRDVGEPLKELFDRITRRLPPRDAE</sequence>
<evidence type="ECO:0000259" key="4">
    <source>
        <dbReference type="PROSITE" id="PS51118"/>
    </source>
</evidence>
<dbReference type="RefSeq" id="WP_280875262.1">
    <property type="nucleotide sequence ID" value="NZ_JARXVH010000002.1"/>
</dbReference>
<dbReference type="PANTHER" id="PTHR33204">
    <property type="entry name" value="TRANSCRIPTIONAL REGULATOR, MARR FAMILY"/>
    <property type="match status" value="1"/>
</dbReference>
<evidence type="ECO:0000313" key="5">
    <source>
        <dbReference type="EMBL" id="MDH6214206.1"/>
    </source>
</evidence>
<comment type="caution">
    <text evidence="5">The sequence shown here is derived from an EMBL/GenBank/DDBJ whole genome shotgun (WGS) entry which is preliminary data.</text>
</comment>
<reference evidence="5 6" key="1">
    <citation type="submission" date="2023-04" db="EMBL/GenBank/DDBJ databases">
        <title>Forest soil microbial communities from Buena Vista Peninsula, Colon Province, Panama.</title>
        <authorList>
            <person name="Bouskill N."/>
        </authorList>
    </citation>
    <scope>NUCLEOTIDE SEQUENCE [LARGE SCALE GENOMIC DNA]</scope>
    <source>
        <strain evidence="5 6">GGS1</strain>
    </source>
</reference>
<evidence type="ECO:0000256" key="1">
    <source>
        <dbReference type="ARBA" id="ARBA00023015"/>
    </source>
</evidence>
<feature type="domain" description="HTH hxlR-type" evidence="4">
    <location>
        <begin position="23"/>
        <end position="121"/>
    </location>
</feature>
<keyword evidence="3" id="KW-0804">Transcription</keyword>
<dbReference type="PROSITE" id="PS51118">
    <property type="entry name" value="HTH_HXLR"/>
    <property type="match status" value="1"/>
</dbReference>
<dbReference type="InterPro" id="IPR002577">
    <property type="entry name" value="HTH_HxlR"/>
</dbReference>
<evidence type="ECO:0000256" key="2">
    <source>
        <dbReference type="ARBA" id="ARBA00023125"/>
    </source>
</evidence>
<dbReference type="Gene3D" id="1.10.10.10">
    <property type="entry name" value="Winged helix-like DNA-binding domain superfamily/Winged helix DNA-binding domain"/>
    <property type="match status" value="1"/>
</dbReference>
<dbReference type="SUPFAM" id="SSF46785">
    <property type="entry name" value="Winged helix' DNA-binding domain"/>
    <property type="match status" value="1"/>
</dbReference>
<accession>A0ABT6LD21</accession>
<gene>
    <name evidence="5" type="ORF">M2283_001489</name>
</gene>
<dbReference type="EMBL" id="JARXVH010000002">
    <property type="protein sequence ID" value="MDH6214206.1"/>
    <property type="molecule type" value="Genomic_DNA"/>
</dbReference>
<evidence type="ECO:0000313" key="6">
    <source>
        <dbReference type="Proteomes" id="UP001160499"/>
    </source>
</evidence>
<dbReference type="GO" id="GO:0003677">
    <property type="term" value="F:DNA binding"/>
    <property type="evidence" value="ECO:0007669"/>
    <property type="project" value="UniProtKB-KW"/>
</dbReference>
<dbReference type="Proteomes" id="UP001160499">
    <property type="component" value="Unassembled WGS sequence"/>
</dbReference>
<keyword evidence="6" id="KW-1185">Reference proteome</keyword>
<protein>
    <submittedName>
        <fullName evidence="5">DNA-binding HxlR family transcriptional regulator</fullName>
    </submittedName>
</protein>
<organism evidence="5 6">
    <name type="scientific">Streptomyces pseudovenezuelae</name>
    <dbReference type="NCBI Taxonomy" id="67350"/>
    <lineage>
        <taxon>Bacteria</taxon>
        <taxon>Bacillati</taxon>
        <taxon>Actinomycetota</taxon>
        <taxon>Actinomycetes</taxon>
        <taxon>Kitasatosporales</taxon>
        <taxon>Streptomycetaceae</taxon>
        <taxon>Streptomyces</taxon>
        <taxon>Streptomyces aurantiacus group</taxon>
    </lineage>
</organism>
<dbReference type="PANTHER" id="PTHR33204:SF37">
    <property type="entry name" value="HTH-TYPE TRANSCRIPTIONAL REGULATOR YODB"/>
    <property type="match status" value="1"/>
</dbReference>
<name>A0ABT6LD21_9ACTN</name>
<dbReference type="Pfam" id="PF01638">
    <property type="entry name" value="HxlR"/>
    <property type="match status" value="1"/>
</dbReference>
<evidence type="ECO:0000256" key="3">
    <source>
        <dbReference type="ARBA" id="ARBA00023163"/>
    </source>
</evidence>
<proteinExistence type="predicted"/>
<dbReference type="InterPro" id="IPR036390">
    <property type="entry name" value="WH_DNA-bd_sf"/>
</dbReference>
<dbReference type="InterPro" id="IPR036388">
    <property type="entry name" value="WH-like_DNA-bd_sf"/>
</dbReference>
<keyword evidence="2 5" id="KW-0238">DNA-binding</keyword>
<keyword evidence="1" id="KW-0805">Transcription regulation</keyword>